<evidence type="ECO:0000256" key="1">
    <source>
        <dbReference type="SAM" id="Phobius"/>
    </source>
</evidence>
<dbReference type="EMBL" id="CP104874">
    <property type="protein sequence ID" value="WWF04466.1"/>
    <property type="molecule type" value="Genomic_DNA"/>
</dbReference>
<dbReference type="Proteomes" id="UP001381003">
    <property type="component" value="Chromosome"/>
</dbReference>
<dbReference type="Gene3D" id="3.40.50.300">
    <property type="entry name" value="P-loop containing nucleotide triphosphate hydrolases"/>
    <property type="match status" value="1"/>
</dbReference>
<accession>A0ABZ2FBA4</accession>
<sequence length="552" mass="59049">MSPRNPLRRGGGDASALSVEELTARADALSEALEAGGSRLEPQPAGRAREVVAKVSERTALVGGHTVVALAGATGSGKSSLFNALVGADVARVGQRRPTTSTPTAAVWGGEPAGELLDWLSVGTRHQVQEGASDLDGLVLVDLPDFDSREAAHREEARRVLELVDVFVWVTDPQKYADAVLHDDYVAVLREYGAVTIVVLNQVDRLRGEGQAQVAADLSRLLERDGLQTHEVIGTSTRTGEGLEALRTRLADAVQHSDAARHRLGADLRTAAEGLRASVADREAAIPDRSRGELVDALARSAGVPTVVEAVARDFRMEAWARTGWPFTRWVRAFRPAPLKRLRLDRTSDGTPDITEQDVRAVLGRSSIPPPAPAARASVDLAARRIGTAAGEGLPTRWADAVADAARPADHDLADELDQAVMRTPLRSRKPMWWTVFGLLQVLLAITAVVGLVWLVVIALAGWLQLPEIPTFDVGPFATPFLLLVGGLLGGLLLAAIARWLARIGGRKRAGVVDKRLRRSIGEVADARVIEPVETVLGEHARARAGIERAHG</sequence>
<protein>
    <submittedName>
        <fullName evidence="3">YfjP family GTPase</fullName>
    </submittedName>
</protein>
<evidence type="ECO:0000259" key="2">
    <source>
        <dbReference type="Pfam" id="PF01926"/>
    </source>
</evidence>
<reference evidence="3 4" key="1">
    <citation type="submission" date="2022-09" db="EMBL/GenBank/DDBJ databases">
        <title>Complete genome sequence of Janibacter terrae strain COS04-44, PCL-degrading bacteria isolated from oil spilled coast.</title>
        <authorList>
            <person name="Park H."/>
            <person name="Kim J.Y."/>
            <person name="An S.H."/>
            <person name="Lee C.M."/>
            <person name="Weon H.-Y."/>
        </authorList>
    </citation>
    <scope>NUCLEOTIDE SEQUENCE [LARGE SCALE GENOMIC DNA]</scope>
    <source>
        <strain evidence="3 4">COS04-44</strain>
    </source>
</reference>
<dbReference type="RefSeq" id="WP_338537820.1">
    <property type="nucleotide sequence ID" value="NZ_CP104874.1"/>
</dbReference>
<proteinExistence type="predicted"/>
<dbReference type="SUPFAM" id="SSF52540">
    <property type="entry name" value="P-loop containing nucleoside triphosphate hydrolases"/>
    <property type="match status" value="1"/>
</dbReference>
<dbReference type="Pfam" id="PF01926">
    <property type="entry name" value="MMR_HSR1"/>
    <property type="match status" value="1"/>
</dbReference>
<dbReference type="InterPro" id="IPR006073">
    <property type="entry name" value="GTP-bd"/>
</dbReference>
<keyword evidence="1" id="KW-0812">Transmembrane</keyword>
<name>A0ABZ2FBA4_9MICO</name>
<dbReference type="InterPro" id="IPR027417">
    <property type="entry name" value="P-loop_NTPase"/>
</dbReference>
<evidence type="ECO:0000313" key="4">
    <source>
        <dbReference type="Proteomes" id="UP001381003"/>
    </source>
</evidence>
<feature type="transmembrane region" description="Helical" evidence="1">
    <location>
        <begin position="481"/>
        <end position="502"/>
    </location>
</feature>
<dbReference type="CDD" id="cd11383">
    <property type="entry name" value="YfjP"/>
    <property type="match status" value="1"/>
</dbReference>
<keyword evidence="1" id="KW-1133">Transmembrane helix</keyword>
<dbReference type="PANTHER" id="PTHR42698">
    <property type="entry name" value="GTPASE ERA"/>
    <property type="match status" value="1"/>
</dbReference>
<keyword evidence="4" id="KW-1185">Reference proteome</keyword>
<evidence type="ECO:0000313" key="3">
    <source>
        <dbReference type="EMBL" id="WWF04466.1"/>
    </source>
</evidence>
<keyword evidence="1" id="KW-0472">Membrane</keyword>
<gene>
    <name evidence="3" type="ORF">N5P18_12305</name>
</gene>
<feature type="transmembrane region" description="Helical" evidence="1">
    <location>
        <begin position="432"/>
        <end position="461"/>
    </location>
</feature>
<feature type="domain" description="G" evidence="2">
    <location>
        <begin position="68"/>
        <end position="201"/>
    </location>
</feature>
<organism evidence="3 4">
    <name type="scientific">Janibacter terrae</name>
    <dbReference type="NCBI Taxonomy" id="103817"/>
    <lineage>
        <taxon>Bacteria</taxon>
        <taxon>Bacillati</taxon>
        <taxon>Actinomycetota</taxon>
        <taxon>Actinomycetes</taxon>
        <taxon>Micrococcales</taxon>
        <taxon>Intrasporangiaceae</taxon>
        <taxon>Janibacter</taxon>
    </lineage>
</organism>
<dbReference type="InterPro" id="IPR005662">
    <property type="entry name" value="GTPase_Era-like"/>
</dbReference>
<dbReference type="PANTHER" id="PTHR42698:SF1">
    <property type="entry name" value="GTPASE ERA, MITOCHONDRIAL"/>
    <property type="match status" value="1"/>
</dbReference>